<dbReference type="Pfam" id="PF22629">
    <property type="entry name" value="ACT_AHAS_ss"/>
    <property type="match status" value="1"/>
</dbReference>
<dbReference type="Pfam" id="PF02826">
    <property type="entry name" value="2-Hacid_dh_C"/>
    <property type="match status" value="1"/>
</dbReference>
<organism evidence="15 16">
    <name type="scientific">Brevundimonas abyssalis TAR-001</name>
    <dbReference type="NCBI Taxonomy" id="1391729"/>
    <lineage>
        <taxon>Bacteria</taxon>
        <taxon>Pseudomonadati</taxon>
        <taxon>Pseudomonadota</taxon>
        <taxon>Alphaproteobacteria</taxon>
        <taxon>Caulobacterales</taxon>
        <taxon>Caulobacteraceae</taxon>
        <taxon>Brevundimonas</taxon>
    </lineage>
</organism>
<keyword evidence="8" id="KW-0560">Oxidoreductase</keyword>
<dbReference type="AlphaFoldDB" id="A0A8E0TRN7"/>
<dbReference type="GO" id="GO:0047545">
    <property type="term" value="F:(S)-2-hydroxyglutarate dehydrogenase activity"/>
    <property type="evidence" value="ECO:0007669"/>
    <property type="project" value="UniProtKB-ARBA"/>
</dbReference>
<dbReference type="Proteomes" id="UP000016569">
    <property type="component" value="Unassembled WGS sequence"/>
</dbReference>
<reference evidence="16" key="1">
    <citation type="journal article" date="2013" name="Genome Announc.">
        <title>Draft Genome Sequence of the Dimorphic Prosthecate Bacterium Brevundimonas abyssalis TAR-001T.</title>
        <authorList>
            <person name="Tsubouchi T."/>
            <person name="Nishi S."/>
            <person name="Usui K."/>
            <person name="Shimane Y."/>
            <person name="Takaki Y."/>
            <person name="Maruyama T."/>
            <person name="Hatada Y."/>
        </authorList>
    </citation>
    <scope>NUCLEOTIDE SEQUENCE [LARGE SCALE GENOMIC DNA]</scope>
    <source>
        <strain evidence="16">TAR-001</strain>
    </source>
</reference>
<evidence type="ECO:0000256" key="13">
    <source>
        <dbReference type="ARBA" id="ARBA00048731"/>
    </source>
</evidence>
<evidence type="ECO:0000256" key="1">
    <source>
        <dbReference type="ARBA" id="ARBA00003800"/>
    </source>
</evidence>
<dbReference type="GO" id="GO:0006564">
    <property type="term" value="P:L-serine biosynthetic process"/>
    <property type="evidence" value="ECO:0007669"/>
    <property type="project" value="UniProtKB-KW"/>
</dbReference>
<feature type="domain" description="ACT" evidence="14">
    <location>
        <begin position="569"/>
        <end position="638"/>
    </location>
</feature>
<dbReference type="GO" id="GO:0004617">
    <property type="term" value="F:phosphoglycerate dehydrogenase activity"/>
    <property type="evidence" value="ECO:0007669"/>
    <property type="project" value="UniProtKB-EC"/>
</dbReference>
<dbReference type="CDD" id="cd04901">
    <property type="entry name" value="ACT_3PGDH"/>
    <property type="match status" value="1"/>
</dbReference>
<dbReference type="PROSITE" id="PS00671">
    <property type="entry name" value="D_2_HYDROXYACID_DH_3"/>
    <property type="match status" value="1"/>
</dbReference>
<dbReference type="Gene3D" id="3.30.70.260">
    <property type="match status" value="1"/>
</dbReference>
<dbReference type="Gene3D" id="3.40.50.720">
    <property type="entry name" value="NAD(P)-binding Rossmann-like Domain"/>
    <property type="match status" value="2"/>
</dbReference>
<name>A0A8E0TRN7_9CAUL</name>
<comment type="catalytic activity">
    <reaction evidence="13">
        <text>(2R)-3-phosphoglycerate + NAD(+) = 3-phosphooxypyruvate + NADH + H(+)</text>
        <dbReference type="Rhea" id="RHEA:12641"/>
        <dbReference type="ChEBI" id="CHEBI:15378"/>
        <dbReference type="ChEBI" id="CHEBI:18110"/>
        <dbReference type="ChEBI" id="CHEBI:57540"/>
        <dbReference type="ChEBI" id="CHEBI:57945"/>
        <dbReference type="ChEBI" id="CHEBI:58272"/>
        <dbReference type="EC" id="1.1.1.95"/>
    </reaction>
</comment>
<accession>A0A8E0TRN7</accession>
<keyword evidence="9" id="KW-0520">NAD</keyword>
<dbReference type="NCBIfam" id="TIGR01488">
    <property type="entry name" value="HAD-SF-IB"/>
    <property type="match status" value="1"/>
</dbReference>
<dbReference type="InterPro" id="IPR002912">
    <property type="entry name" value="ACT_dom"/>
</dbReference>
<dbReference type="InterPro" id="IPR029752">
    <property type="entry name" value="D-isomer_DH_CS1"/>
</dbReference>
<dbReference type="Gene3D" id="1.10.150.210">
    <property type="entry name" value="Phosphoserine phosphatase, domain 2"/>
    <property type="match status" value="1"/>
</dbReference>
<dbReference type="InterPro" id="IPR036291">
    <property type="entry name" value="NAD(P)-bd_dom_sf"/>
</dbReference>
<dbReference type="InterPro" id="IPR036412">
    <property type="entry name" value="HAD-like_sf"/>
</dbReference>
<dbReference type="Pfam" id="PF00389">
    <property type="entry name" value="2-Hacid_dh"/>
    <property type="match status" value="1"/>
</dbReference>
<evidence type="ECO:0000256" key="11">
    <source>
        <dbReference type="ARBA" id="ARBA00030455"/>
    </source>
</evidence>
<dbReference type="NCBIfam" id="NF008759">
    <property type="entry name" value="PRK11790.1"/>
    <property type="match status" value="1"/>
</dbReference>
<evidence type="ECO:0000256" key="6">
    <source>
        <dbReference type="ARBA" id="ARBA00021582"/>
    </source>
</evidence>
<evidence type="ECO:0000313" key="16">
    <source>
        <dbReference type="Proteomes" id="UP000016569"/>
    </source>
</evidence>
<dbReference type="PROSITE" id="PS51671">
    <property type="entry name" value="ACT"/>
    <property type="match status" value="1"/>
</dbReference>
<comment type="caution">
    <text evidence="15">The sequence shown here is derived from an EMBL/GenBank/DDBJ whole genome shotgun (WGS) entry which is preliminary data.</text>
</comment>
<dbReference type="Pfam" id="PF12710">
    <property type="entry name" value="HAD"/>
    <property type="match status" value="1"/>
</dbReference>
<dbReference type="OrthoDB" id="9793626at2"/>
<evidence type="ECO:0000256" key="2">
    <source>
        <dbReference type="ARBA" id="ARBA00005216"/>
    </source>
</evidence>
<sequence>MNASPSSASAAAPFVVLDFDSTLVKVETLDALADMVLSESVEADAIRTRVARLTDQAMAGDIDFGEALKRRLELLQLTRTHVEALADRILGELTPSVRRNGRFFAENADRIIIVSGGFREVIAPVAAELGVAPERVLANDLIYDDEGRVTGVDEANPLSREGGKAEALKALNLPGPVILIGDGWNDAVMKQAGVVDRFYAFTEVVRREPVVAAADAEARSLDEVLHAEGLSGRWSFPRSRMKILLLENIHPLAVQRLREEGYSVETLKGALDEDALIERIRGVHVLGVRSKTNVSARVLEAADKLMAVAAFCIGTNQIDLEAAADRGVAAFNAPYSNTRSVVELAIGLTVTLMRDVVDKSAAMHRGAWNKSATGSRELRGKTLGIVGYGAIGSQLSVLAEALGMRVVFYDVVERLALGNARRLRSLDALLAEADVVSLHVDGRQSNTNLMGPQQFARMKPGALLLNLSRGHVVDIGALAQALGSGRVAGAAVDVFPEEPRTNDDPFDSPLMGLKNVILTPHIGGSTEEAQEAIADFAAERVLGYLNRGDTTFSVNLPNVQLADVTGGHRLLHIHRNQAGVLAAINRVLADAGLNILAQHLKTDEHTGYVIADVDRDYDRALLADLKAIPGTLRFRILH</sequence>
<proteinExistence type="inferred from homology"/>
<evidence type="ECO:0000313" key="15">
    <source>
        <dbReference type="EMBL" id="GAD59455.1"/>
    </source>
</evidence>
<dbReference type="Gene3D" id="3.40.50.1000">
    <property type="entry name" value="HAD superfamily/HAD-like"/>
    <property type="match status" value="1"/>
</dbReference>
<dbReference type="SUPFAM" id="SSF52283">
    <property type="entry name" value="Formate/glycerate dehydrogenase catalytic domain-like"/>
    <property type="match status" value="1"/>
</dbReference>
<evidence type="ECO:0000256" key="9">
    <source>
        <dbReference type="ARBA" id="ARBA00023027"/>
    </source>
</evidence>
<dbReference type="EC" id="1.1.1.95" evidence="5"/>
<evidence type="ECO:0000256" key="10">
    <source>
        <dbReference type="ARBA" id="ARBA00023299"/>
    </source>
</evidence>
<dbReference type="InterPro" id="IPR054480">
    <property type="entry name" value="AHAS_small-like_ACT"/>
</dbReference>
<dbReference type="InterPro" id="IPR029753">
    <property type="entry name" value="D-isomer_DH_CS"/>
</dbReference>
<keyword evidence="10" id="KW-0718">Serine biosynthesis</keyword>
<dbReference type="CDD" id="cd12176">
    <property type="entry name" value="PGDH_3"/>
    <property type="match status" value="1"/>
</dbReference>
<dbReference type="InterPro" id="IPR050857">
    <property type="entry name" value="D-2-hydroxyacid_DH"/>
</dbReference>
<dbReference type="UniPathway" id="UPA00135">
    <property type="reaction ID" value="UER00196"/>
</dbReference>
<dbReference type="InterPro" id="IPR045865">
    <property type="entry name" value="ACT-like_dom_sf"/>
</dbReference>
<dbReference type="SUPFAM" id="SSF51735">
    <property type="entry name" value="NAD(P)-binding Rossmann-fold domains"/>
    <property type="match status" value="1"/>
</dbReference>
<keyword evidence="7" id="KW-0028">Amino-acid biosynthesis</keyword>
<evidence type="ECO:0000256" key="7">
    <source>
        <dbReference type="ARBA" id="ARBA00022605"/>
    </source>
</evidence>
<dbReference type="SUPFAM" id="SSF55021">
    <property type="entry name" value="ACT-like"/>
    <property type="match status" value="1"/>
</dbReference>
<evidence type="ECO:0000259" key="14">
    <source>
        <dbReference type="PROSITE" id="PS51671"/>
    </source>
</evidence>
<evidence type="ECO:0000256" key="3">
    <source>
        <dbReference type="ARBA" id="ARBA00005854"/>
    </source>
</evidence>
<dbReference type="EC" id="1.1.1.399" evidence="4"/>
<evidence type="ECO:0000256" key="8">
    <source>
        <dbReference type="ARBA" id="ARBA00023002"/>
    </source>
</evidence>
<keyword evidence="16" id="KW-1185">Reference proteome</keyword>
<comment type="catalytic activity">
    <reaction evidence="12">
        <text>(R)-2-hydroxyglutarate + NAD(+) = 2-oxoglutarate + NADH + H(+)</text>
        <dbReference type="Rhea" id="RHEA:49612"/>
        <dbReference type="ChEBI" id="CHEBI:15378"/>
        <dbReference type="ChEBI" id="CHEBI:15801"/>
        <dbReference type="ChEBI" id="CHEBI:16810"/>
        <dbReference type="ChEBI" id="CHEBI:57540"/>
        <dbReference type="ChEBI" id="CHEBI:57945"/>
        <dbReference type="EC" id="1.1.1.399"/>
    </reaction>
</comment>
<dbReference type="PANTHER" id="PTHR42789">
    <property type="entry name" value="D-ISOMER SPECIFIC 2-HYDROXYACID DEHYDROGENASE FAMILY PROTEIN (AFU_ORTHOLOGUE AFUA_6G10090)"/>
    <property type="match status" value="1"/>
</dbReference>
<comment type="function">
    <text evidence="1">Catalyzes the reversible oxidation of 3-phospho-D-glycerate to 3-phosphonooxypyruvate, the first step of the phosphorylated L-serine biosynthesis pathway. Also catalyzes the reversible oxidation of 2-hydroxyglutarate to 2-oxoglutarate.</text>
</comment>
<evidence type="ECO:0000256" key="4">
    <source>
        <dbReference type="ARBA" id="ARBA00013001"/>
    </source>
</evidence>
<dbReference type="EMBL" id="BATC01000027">
    <property type="protein sequence ID" value="GAD59455.1"/>
    <property type="molecule type" value="Genomic_DNA"/>
</dbReference>
<dbReference type="SUPFAM" id="SSF56784">
    <property type="entry name" value="HAD-like"/>
    <property type="match status" value="1"/>
</dbReference>
<dbReference type="PANTHER" id="PTHR42789:SF1">
    <property type="entry name" value="D-ISOMER SPECIFIC 2-HYDROXYACID DEHYDROGENASE FAMILY PROTEIN (AFU_ORTHOLOGUE AFUA_6G10090)"/>
    <property type="match status" value="1"/>
</dbReference>
<dbReference type="FunFam" id="3.40.50.720:FF:000041">
    <property type="entry name" value="D-3-phosphoglycerate dehydrogenase"/>
    <property type="match status" value="1"/>
</dbReference>
<comment type="pathway">
    <text evidence="2">Amino-acid biosynthesis; L-serine biosynthesis; L-serine from 3-phospho-D-glycerate: step 1/3.</text>
</comment>
<evidence type="ECO:0000256" key="12">
    <source>
        <dbReference type="ARBA" id="ARBA00048126"/>
    </source>
</evidence>
<dbReference type="GO" id="GO:0051287">
    <property type="term" value="F:NAD binding"/>
    <property type="evidence" value="ECO:0007669"/>
    <property type="project" value="InterPro"/>
</dbReference>
<evidence type="ECO:0000256" key="5">
    <source>
        <dbReference type="ARBA" id="ARBA00013143"/>
    </source>
</evidence>
<dbReference type="InterPro" id="IPR023214">
    <property type="entry name" value="HAD_sf"/>
</dbReference>
<dbReference type="InterPro" id="IPR006140">
    <property type="entry name" value="D-isomer_DH_NAD-bd"/>
</dbReference>
<dbReference type="PROSITE" id="PS00065">
    <property type="entry name" value="D_2_HYDROXYACID_DH_1"/>
    <property type="match status" value="1"/>
</dbReference>
<protein>
    <recommendedName>
        <fullName evidence="6">D-3-phosphoglycerate dehydrogenase</fullName>
        <ecNumber evidence="4">1.1.1.399</ecNumber>
        <ecNumber evidence="5">1.1.1.95</ecNumber>
    </recommendedName>
    <alternativeName>
        <fullName evidence="11">2-oxoglutarate reductase</fullName>
    </alternativeName>
</protein>
<gene>
    <name evidence="15" type="ORF">MBEBAB_1705</name>
</gene>
<dbReference type="InterPro" id="IPR006139">
    <property type="entry name" value="D-isomer_2_OHA_DH_cat_dom"/>
</dbReference>
<comment type="similarity">
    <text evidence="3">Belongs to the D-isomer specific 2-hydroxyacid dehydrogenase family.</text>
</comment>